<evidence type="ECO:0000313" key="5">
    <source>
        <dbReference type="Proteomes" id="UP000760494"/>
    </source>
</evidence>
<name>A0A9Q9RLL5_FUSFU</name>
<dbReference type="Pfam" id="PF01083">
    <property type="entry name" value="Cutinase"/>
    <property type="match status" value="2"/>
</dbReference>
<dbReference type="Gene3D" id="3.40.50.1820">
    <property type="entry name" value="alpha/beta hydrolase"/>
    <property type="match status" value="2"/>
</dbReference>
<dbReference type="AlphaFoldDB" id="A0A9Q9RLL5"/>
<organism evidence="4 5">
    <name type="scientific">Fusarium fujikuroi</name>
    <name type="common">Bakanae and foot rot disease fungus</name>
    <name type="synonym">Gibberella fujikuroi</name>
    <dbReference type="NCBI Taxonomy" id="5127"/>
    <lineage>
        <taxon>Eukaryota</taxon>
        <taxon>Fungi</taxon>
        <taxon>Dikarya</taxon>
        <taxon>Ascomycota</taxon>
        <taxon>Pezizomycotina</taxon>
        <taxon>Sordariomycetes</taxon>
        <taxon>Hypocreomycetidae</taxon>
        <taxon>Hypocreales</taxon>
        <taxon>Nectriaceae</taxon>
        <taxon>Fusarium</taxon>
        <taxon>Fusarium fujikuroi species complex</taxon>
    </lineage>
</organism>
<feature type="non-terminal residue" evidence="4">
    <location>
        <position position="1"/>
    </location>
</feature>
<accession>A0A9Q9RLL5</accession>
<dbReference type="EMBL" id="CABFJX010000212">
    <property type="protein sequence ID" value="VTT67491.1"/>
    <property type="molecule type" value="Genomic_DNA"/>
</dbReference>
<proteinExistence type="predicted"/>
<feature type="transmembrane region" description="Helical" evidence="3">
    <location>
        <begin position="12"/>
        <end position="33"/>
    </location>
</feature>
<dbReference type="PANTHER" id="PTHR33630">
    <property type="entry name" value="CUTINASE RV1984C-RELATED-RELATED"/>
    <property type="match status" value="1"/>
</dbReference>
<evidence type="ECO:0000256" key="2">
    <source>
        <dbReference type="ARBA" id="ARBA00023157"/>
    </source>
</evidence>
<dbReference type="PANTHER" id="PTHR33630:SF9">
    <property type="entry name" value="CUTINASE 4"/>
    <property type="match status" value="1"/>
</dbReference>
<reference evidence="4" key="1">
    <citation type="submission" date="2019-05" db="EMBL/GenBank/DDBJ databases">
        <authorList>
            <person name="Piombo E."/>
        </authorList>
    </citation>
    <scope>NUCLEOTIDE SEQUENCE</scope>
    <source>
        <strain evidence="4">C2S</strain>
    </source>
</reference>
<evidence type="ECO:0000313" key="4">
    <source>
        <dbReference type="EMBL" id="VTT67491.1"/>
    </source>
</evidence>
<keyword evidence="3" id="KW-0812">Transmembrane</keyword>
<evidence type="ECO:0000256" key="1">
    <source>
        <dbReference type="ARBA" id="ARBA00022801"/>
    </source>
</evidence>
<dbReference type="SUPFAM" id="SSF53474">
    <property type="entry name" value="alpha/beta-Hydrolases"/>
    <property type="match status" value="2"/>
</dbReference>
<evidence type="ECO:0000256" key="3">
    <source>
        <dbReference type="SAM" id="Phobius"/>
    </source>
</evidence>
<dbReference type="GO" id="GO:0052689">
    <property type="term" value="F:carboxylic ester hydrolase activity"/>
    <property type="evidence" value="ECO:0007669"/>
    <property type="project" value="UniProtKB-ARBA"/>
</dbReference>
<keyword evidence="2" id="KW-1015">Disulfide bond</keyword>
<dbReference type="InterPro" id="IPR000675">
    <property type="entry name" value="Cutinase/axe"/>
</dbReference>
<evidence type="ECO:0008006" key="6">
    <source>
        <dbReference type="Google" id="ProtNLM"/>
    </source>
</evidence>
<dbReference type="SMART" id="SM01110">
    <property type="entry name" value="Cutinase"/>
    <property type="match status" value="2"/>
</dbReference>
<comment type="caution">
    <text evidence="4">The sequence shown here is derived from an EMBL/GenBank/DDBJ whole genome shotgun (WGS) entry which is preliminary data.</text>
</comment>
<dbReference type="InterPro" id="IPR029058">
    <property type="entry name" value="AB_hydrolase_fold"/>
</dbReference>
<dbReference type="Proteomes" id="UP000760494">
    <property type="component" value="Unassembled WGS sequence"/>
</dbReference>
<protein>
    <recommendedName>
        <fullName evidence="6">Acetylxylan esterase</fullName>
    </recommendedName>
</protein>
<feature type="transmembrane region" description="Helical" evidence="3">
    <location>
        <begin position="260"/>
        <end position="284"/>
    </location>
</feature>
<keyword evidence="3" id="KW-0472">Membrane</keyword>
<keyword evidence="1" id="KW-0378">Hydrolase</keyword>
<gene>
    <name evidence="4" type="ORF">C2S_6947</name>
</gene>
<keyword evidence="3" id="KW-1133">Transmembrane helix</keyword>
<sequence>SLSHVCLSVIDLIANLVSLWKFLTMLFILRYLILFANFVACQEYGQPGNASCVSGAHIIVARGSLEPRGPGIIGAVAQQVQQRIPHSDVVSLEYPAIYNPYQPSQMEGVAALAVVLAQYVTVCPKTKIILLGFSQGAHVIADVMCGASSIGFLPTKPSPFAITNNIAAVVLMGDPSTTKGQPFHVGSSVGNGIFPRQKPEGCKCVSDKTVSFCDTGDPFCEAGGHDLRTHMNYVTAYGHAAADYAMDIRSNLSYGSLTRIIISNIITMIAFMLIVSLFLALAAANATANAITCAKGAHLVVARGSLEPQGPGAMGVLAEEILKLIPGSDMEALVYPALYNEYVESQTEGVRTMTSVINNYVKNCPDTDLILMGYSQGAHVTMDTMCGASSDGFPGTLSQPAYITDNVVAIIAMGDPSLTEGQPFLVGTSEGSGIFPRNLPIGCDSIASKTVSICDKGDPYCEAGGKDLSVHLSYIKNYGEFTVGHVVKAWKARN</sequence>